<sequence>MERLTSIFHEYASEINQFLSLKVGPDAAQDLSQEVYLRFSQLERPDNIQDVKAYLFRVAQNLVIDYWRKQQRLAEVDLPDTTLKQQKSPSPTPDQILASQQQYALFQQAIKKMPSQCRVVFLLHKINGLTYSQVAENLGISHKTVEKHISKALKICKKELKWEGGSF</sequence>
<dbReference type="SUPFAM" id="SSF88946">
    <property type="entry name" value="Sigma2 domain of RNA polymerase sigma factors"/>
    <property type="match status" value="1"/>
</dbReference>
<keyword evidence="3" id="KW-0731">Sigma factor</keyword>
<feature type="domain" description="RNA polymerase sigma-70 region 2" evidence="5">
    <location>
        <begin position="25"/>
        <end position="72"/>
    </location>
</feature>
<accession>A0ABP7NCH3</accession>
<keyword evidence="8" id="KW-1185">Reference proteome</keyword>
<comment type="similarity">
    <text evidence="1">Belongs to the sigma-70 factor family. ECF subfamily.</text>
</comment>
<dbReference type="InterPro" id="IPR039425">
    <property type="entry name" value="RNA_pol_sigma-70-like"/>
</dbReference>
<dbReference type="Proteomes" id="UP001501565">
    <property type="component" value="Unassembled WGS sequence"/>
</dbReference>
<evidence type="ECO:0000256" key="3">
    <source>
        <dbReference type="ARBA" id="ARBA00023082"/>
    </source>
</evidence>
<dbReference type="SUPFAM" id="SSF88659">
    <property type="entry name" value="Sigma3 and sigma4 domains of RNA polymerase sigma factors"/>
    <property type="match status" value="1"/>
</dbReference>
<keyword evidence="2" id="KW-0805">Transcription regulation</keyword>
<evidence type="ECO:0000313" key="8">
    <source>
        <dbReference type="Proteomes" id="UP001501565"/>
    </source>
</evidence>
<evidence type="ECO:0000256" key="4">
    <source>
        <dbReference type="ARBA" id="ARBA00023163"/>
    </source>
</evidence>
<gene>
    <name evidence="7" type="ORF">GCM10022277_43190</name>
</gene>
<keyword evidence="4" id="KW-0804">Transcription</keyword>
<dbReference type="CDD" id="cd06171">
    <property type="entry name" value="Sigma70_r4"/>
    <property type="match status" value="1"/>
</dbReference>
<comment type="caution">
    <text evidence="7">The sequence shown here is derived from an EMBL/GenBank/DDBJ whole genome shotgun (WGS) entry which is preliminary data.</text>
</comment>
<dbReference type="NCBIfam" id="TIGR02937">
    <property type="entry name" value="sigma70-ECF"/>
    <property type="match status" value="1"/>
</dbReference>
<dbReference type="InterPro" id="IPR013249">
    <property type="entry name" value="RNA_pol_sigma70_r4_t2"/>
</dbReference>
<dbReference type="PANTHER" id="PTHR43133">
    <property type="entry name" value="RNA POLYMERASE ECF-TYPE SIGMA FACTO"/>
    <property type="match status" value="1"/>
</dbReference>
<dbReference type="InterPro" id="IPR014284">
    <property type="entry name" value="RNA_pol_sigma-70_dom"/>
</dbReference>
<dbReference type="Gene3D" id="1.10.10.10">
    <property type="entry name" value="Winged helix-like DNA-binding domain superfamily/Winged helix DNA-binding domain"/>
    <property type="match status" value="1"/>
</dbReference>
<dbReference type="InterPro" id="IPR013325">
    <property type="entry name" value="RNA_pol_sigma_r2"/>
</dbReference>
<protein>
    <submittedName>
        <fullName evidence="7">RNA polymerase sigma factor</fullName>
    </submittedName>
</protein>
<evidence type="ECO:0000313" key="7">
    <source>
        <dbReference type="EMBL" id="GAA3942710.1"/>
    </source>
</evidence>
<dbReference type="Pfam" id="PF04542">
    <property type="entry name" value="Sigma70_r2"/>
    <property type="match status" value="1"/>
</dbReference>
<evidence type="ECO:0000259" key="5">
    <source>
        <dbReference type="Pfam" id="PF04542"/>
    </source>
</evidence>
<evidence type="ECO:0000259" key="6">
    <source>
        <dbReference type="Pfam" id="PF08281"/>
    </source>
</evidence>
<dbReference type="InterPro" id="IPR013324">
    <property type="entry name" value="RNA_pol_sigma_r3/r4-like"/>
</dbReference>
<dbReference type="EMBL" id="BAABBN010000017">
    <property type="protein sequence ID" value="GAA3942710.1"/>
    <property type="molecule type" value="Genomic_DNA"/>
</dbReference>
<feature type="domain" description="RNA polymerase sigma factor 70 region 4 type 2" evidence="6">
    <location>
        <begin position="105"/>
        <end position="156"/>
    </location>
</feature>
<proteinExistence type="inferred from homology"/>
<dbReference type="Pfam" id="PF08281">
    <property type="entry name" value="Sigma70_r4_2"/>
    <property type="match status" value="1"/>
</dbReference>
<evidence type="ECO:0000256" key="2">
    <source>
        <dbReference type="ARBA" id="ARBA00023015"/>
    </source>
</evidence>
<reference evidence="8" key="1">
    <citation type="journal article" date="2019" name="Int. J. Syst. Evol. Microbiol.">
        <title>The Global Catalogue of Microorganisms (GCM) 10K type strain sequencing project: providing services to taxonomists for standard genome sequencing and annotation.</title>
        <authorList>
            <consortium name="The Broad Institute Genomics Platform"/>
            <consortium name="The Broad Institute Genome Sequencing Center for Infectious Disease"/>
            <person name="Wu L."/>
            <person name="Ma J."/>
        </authorList>
    </citation>
    <scope>NUCLEOTIDE SEQUENCE [LARGE SCALE GENOMIC DNA]</scope>
    <source>
        <strain evidence="8">JCM 17551</strain>
    </source>
</reference>
<name>A0ABP7NCH3_9GAMM</name>
<dbReference type="InterPro" id="IPR036388">
    <property type="entry name" value="WH-like_DNA-bd_sf"/>
</dbReference>
<evidence type="ECO:0000256" key="1">
    <source>
        <dbReference type="ARBA" id="ARBA00010641"/>
    </source>
</evidence>
<dbReference type="PANTHER" id="PTHR43133:SF63">
    <property type="entry name" value="RNA POLYMERASE SIGMA FACTOR FECI-RELATED"/>
    <property type="match status" value="1"/>
</dbReference>
<dbReference type="InterPro" id="IPR007627">
    <property type="entry name" value="RNA_pol_sigma70_r2"/>
</dbReference>
<organism evidence="7 8">
    <name type="scientific">Litoribacillus peritrichatus</name>
    <dbReference type="NCBI Taxonomy" id="718191"/>
    <lineage>
        <taxon>Bacteria</taxon>
        <taxon>Pseudomonadati</taxon>
        <taxon>Pseudomonadota</taxon>
        <taxon>Gammaproteobacteria</taxon>
        <taxon>Oceanospirillales</taxon>
        <taxon>Oceanospirillaceae</taxon>
        <taxon>Litoribacillus</taxon>
    </lineage>
</organism>
<dbReference type="Gene3D" id="1.10.1740.10">
    <property type="match status" value="1"/>
</dbReference>